<dbReference type="InterPro" id="IPR002059">
    <property type="entry name" value="CSP_DNA-bd"/>
</dbReference>
<feature type="region of interest" description="Disordered" evidence="2">
    <location>
        <begin position="91"/>
        <end position="114"/>
    </location>
</feature>
<dbReference type="Proteomes" id="UP000646365">
    <property type="component" value="Unassembled WGS sequence"/>
</dbReference>
<proteinExistence type="predicted"/>
<dbReference type="PRINTS" id="PR00050">
    <property type="entry name" value="COLDSHOCK"/>
</dbReference>
<feature type="domain" description="CSD" evidence="3">
    <location>
        <begin position="110"/>
        <end position="175"/>
    </location>
</feature>
<comment type="subcellular location">
    <subcellularLocation>
        <location evidence="1">Cytoplasm</location>
    </subcellularLocation>
</comment>
<gene>
    <name evidence="4" type="primary">cspD</name>
    <name evidence="4" type="ORF">GCM10011611_34710</name>
</gene>
<accession>A0A8J2YWG4</accession>
<dbReference type="Pfam" id="PF00313">
    <property type="entry name" value="CSD"/>
    <property type="match status" value="2"/>
</dbReference>
<evidence type="ECO:0000256" key="2">
    <source>
        <dbReference type="SAM" id="MobiDB-lite"/>
    </source>
</evidence>
<dbReference type="PANTHER" id="PTHR11544">
    <property type="entry name" value="COLD SHOCK DOMAIN CONTAINING PROTEINS"/>
    <property type="match status" value="1"/>
</dbReference>
<dbReference type="CDD" id="cd04458">
    <property type="entry name" value="CSP_CDS"/>
    <property type="match status" value="2"/>
</dbReference>
<sequence length="176" mass="18737">MYERRPGFFRNEDPPSGRRVDAKVKWFNASKGFGFVTPADGTQDAFLPMATLRRAGFEDVSEGASLVCEIGEGAKGPLVVSVIDVDLTTAVPQSGSRGHDRDAPQTPSGSLDGSVKWFEPGKGYGFISPDGGGKDIFIHITALRRSGLQGLDPGVRVRVDVVDGKKGLEAFGVTII</sequence>
<dbReference type="SUPFAM" id="SSF50249">
    <property type="entry name" value="Nucleic acid-binding proteins"/>
    <property type="match status" value="2"/>
</dbReference>
<organism evidence="4 5">
    <name type="scientific">Aliidongia dinghuensis</name>
    <dbReference type="NCBI Taxonomy" id="1867774"/>
    <lineage>
        <taxon>Bacteria</taxon>
        <taxon>Pseudomonadati</taxon>
        <taxon>Pseudomonadota</taxon>
        <taxon>Alphaproteobacteria</taxon>
        <taxon>Rhodospirillales</taxon>
        <taxon>Dongiaceae</taxon>
        <taxon>Aliidongia</taxon>
    </lineage>
</organism>
<dbReference type="SMART" id="SM00357">
    <property type="entry name" value="CSP"/>
    <property type="match status" value="2"/>
</dbReference>
<dbReference type="InterPro" id="IPR011129">
    <property type="entry name" value="CSD"/>
</dbReference>
<evidence type="ECO:0000256" key="1">
    <source>
        <dbReference type="RuleBase" id="RU000408"/>
    </source>
</evidence>
<evidence type="ECO:0000313" key="5">
    <source>
        <dbReference type="Proteomes" id="UP000646365"/>
    </source>
</evidence>
<dbReference type="EMBL" id="BMJQ01000009">
    <property type="protein sequence ID" value="GGF25685.1"/>
    <property type="molecule type" value="Genomic_DNA"/>
</dbReference>
<protein>
    <submittedName>
        <fullName evidence="4">DNA-binding protein</fullName>
    </submittedName>
</protein>
<keyword evidence="5" id="KW-1185">Reference proteome</keyword>
<reference evidence="4" key="2">
    <citation type="submission" date="2020-09" db="EMBL/GenBank/DDBJ databases">
        <authorList>
            <person name="Sun Q."/>
            <person name="Zhou Y."/>
        </authorList>
    </citation>
    <scope>NUCLEOTIDE SEQUENCE</scope>
    <source>
        <strain evidence="4">CGMCC 1.15725</strain>
    </source>
</reference>
<dbReference type="InterPro" id="IPR019844">
    <property type="entry name" value="CSD_CS"/>
</dbReference>
<evidence type="ECO:0000313" key="4">
    <source>
        <dbReference type="EMBL" id="GGF25685.1"/>
    </source>
</evidence>
<dbReference type="InterPro" id="IPR012340">
    <property type="entry name" value="NA-bd_OB-fold"/>
</dbReference>
<keyword evidence="4" id="KW-0238">DNA-binding</keyword>
<comment type="caution">
    <text evidence="4">The sequence shown here is derived from an EMBL/GenBank/DDBJ whole genome shotgun (WGS) entry which is preliminary data.</text>
</comment>
<reference evidence="4" key="1">
    <citation type="journal article" date="2014" name="Int. J. Syst. Evol. Microbiol.">
        <title>Complete genome sequence of Corynebacterium casei LMG S-19264T (=DSM 44701T), isolated from a smear-ripened cheese.</title>
        <authorList>
            <consortium name="US DOE Joint Genome Institute (JGI-PGF)"/>
            <person name="Walter F."/>
            <person name="Albersmeier A."/>
            <person name="Kalinowski J."/>
            <person name="Ruckert C."/>
        </authorList>
    </citation>
    <scope>NUCLEOTIDE SEQUENCE</scope>
    <source>
        <strain evidence="4">CGMCC 1.15725</strain>
    </source>
</reference>
<evidence type="ECO:0000259" key="3">
    <source>
        <dbReference type="PROSITE" id="PS51857"/>
    </source>
</evidence>
<dbReference type="PROSITE" id="PS51857">
    <property type="entry name" value="CSD_2"/>
    <property type="match status" value="2"/>
</dbReference>
<dbReference type="AlphaFoldDB" id="A0A8J2YWG4"/>
<dbReference type="PROSITE" id="PS00352">
    <property type="entry name" value="CSD_1"/>
    <property type="match status" value="1"/>
</dbReference>
<dbReference type="GO" id="GO:0003677">
    <property type="term" value="F:DNA binding"/>
    <property type="evidence" value="ECO:0007669"/>
    <property type="project" value="UniProtKB-KW"/>
</dbReference>
<dbReference type="GO" id="GO:0005829">
    <property type="term" value="C:cytosol"/>
    <property type="evidence" value="ECO:0007669"/>
    <property type="project" value="UniProtKB-ARBA"/>
</dbReference>
<feature type="domain" description="CSD" evidence="3">
    <location>
        <begin position="19"/>
        <end position="84"/>
    </location>
</feature>
<dbReference type="Gene3D" id="2.40.50.140">
    <property type="entry name" value="Nucleic acid-binding proteins"/>
    <property type="match status" value="2"/>
</dbReference>
<dbReference type="InterPro" id="IPR050181">
    <property type="entry name" value="Cold_shock_domain"/>
</dbReference>
<name>A0A8J2YWG4_9PROT</name>
<dbReference type="RefSeq" id="WP_189048010.1">
    <property type="nucleotide sequence ID" value="NZ_BMJQ01000009.1"/>
</dbReference>